<protein>
    <submittedName>
        <fullName evidence="2">Uncharacterized protein</fullName>
    </submittedName>
</protein>
<evidence type="ECO:0000313" key="3">
    <source>
        <dbReference type="Proteomes" id="UP001271249"/>
    </source>
</evidence>
<feature type="transmembrane region" description="Helical" evidence="1">
    <location>
        <begin position="26"/>
        <end position="46"/>
    </location>
</feature>
<proteinExistence type="predicted"/>
<sequence length="109" mass="11942">MFFLIISFVLVAILYGLERLYFAKKFGLFAAIFWLFVFQASVLFGGEIILENHLAQSLPNWVTTLGYAIGAFAFLTIGMTPIAAVVAALGFGSVIAANRFLRKLGENSN</sequence>
<dbReference type="RefSeq" id="WP_320226217.1">
    <property type="nucleotide sequence ID" value="NZ_JAVIJB010000012.1"/>
</dbReference>
<evidence type="ECO:0000256" key="1">
    <source>
        <dbReference type="SAM" id="Phobius"/>
    </source>
</evidence>
<comment type="caution">
    <text evidence="2">The sequence shown here is derived from an EMBL/GenBank/DDBJ whole genome shotgun (WGS) entry which is preliminary data.</text>
</comment>
<name>A0ABU4YZU2_9HYPH</name>
<organism evidence="2 3">
    <name type="scientific">Mesorhizobium captivum</name>
    <dbReference type="NCBI Taxonomy" id="3072319"/>
    <lineage>
        <taxon>Bacteria</taxon>
        <taxon>Pseudomonadati</taxon>
        <taxon>Pseudomonadota</taxon>
        <taxon>Alphaproteobacteria</taxon>
        <taxon>Hyphomicrobiales</taxon>
        <taxon>Phyllobacteriaceae</taxon>
        <taxon>Mesorhizobium</taxon>
    </lineage>
</organism>
<keyword evidence="3" id="KW-1185">Reference proteome</keyword>
<accession>A0ABU4YZU2</accession>
<keyword evidence="1" id="KW-0472">Membrane</keyword>
<keyword evidence="1" id="KW-1133">Transmembrane helix</keyword>
<gene>
    <name evidence="2" type="ORF">RFN29_11550</name>
</gene>
<evidence type="ECO:0000313" key="2">
    <source>
        <dbReference type="EMBL" id="MDX8492216.1"/>
    </source>
</evidence>
<dbReference type="EMBL" id="JAVIJC010000010">
    <property type="protein sequence ID" value="MDX8492216.1"/>
    <property type="molecule type" value="Genomic_DNA"/>
</dbReference>
<reference evidence="2 3" key="1">
    <citation type="submission" date="2023-08" db="EMBL/GenBank/DDBJ databases">
        <title>Implementing the SeqCode for naming new Mesorhizobium species isolated from Vachellia karroo root nodules.</title>
        <authorList>
            <person name="Van Lill M."/>
        </authorList>
    </citation>
    <scope>NUCLEOTIDE SEQUENCE [LARGE SCALE GENOMIC DNA]</scope>
    <source>
        <strain evidence="2 3">VK22B</strain>
    </source>
</reference>
<keyword evidence="1" id="KW-0812">Transmembrane</keyword>
<dbReference type="Proteomes" id="UP001271249">
    <property type="component" value="Unassembled WGS sequence"/>
</dbReference>